<dbReference type="HOGENOM" id="CLU_2798254_0_0_1"/>
<protein>
    <submittedName>
        <fullName evidence="1">Uncharacterized protein</fullName>
    </submittedName>
</protein>
<keyword evidence="2" id="KW-1185">Reference proteome</keyword>
<proteinExistence type="predicted"/>
<sequence length="68" mass="7603">MAKASSDLYSGDEDWVKTAVAEVEDTMMTKEKLASKMGTGFCPNTKVNCNREYGKLRILALKKEQARN</sequence>
<accession>A0A0E0F0N1</accession>
<evidence type="ECO:0000313" key="2">
    <source>
        <dbReference type="Proteomes" id="UP000008021"/>
    </source>
</evidence>
<dbReference type="EnsemblPlants" id="OMERI10G14110.1">
    <property type="protein sequence ID" value="OMERI10G14110.1"/>
    <property type="gene ID" value="OMERI10G14110"/>
</dbReference>
<dbReference type="Proteomes" id="UP000008021">
    <property type="component" value="Chromosome 10"/>
</dbReference>
<reference evidence="1" key="1">
    <citation type="submission" date="2015-04" db="UniProtKB">
        <authorList>
            <consortium name="EnsemblPlants"/>
        </authorList>
    </citation>
    <scope>IDENTIFICATION</scope>
</reference>
<name>A0A0E0F0N1_9ORYZ</name>
<dbReference type="Gramene" id="OMERI10G14110.1">
    <property type="protein sequence ID" value="OMERI10G14110.1"/>
    <property type="gene ID" value="OMERI10G14110"/>
</dbReference>
<evidence type="ECO:0000313" key="1">
    <source>
        <dbReference type="EnsemblPlants" id="OMERI10G14110.1"/>
    </source>
</evidence>
<organism evidence="1">
    <name type="scientific">Oryza meridionalis</name>
    <dbReference type="NCBI Taxonomy" id="40149"/>
    <lineage>
        <taxon>Eukaryota</taxon>
        <taxon>Viridiplantae</taxon>
        <taxon>Streptophyta</taxon>
        <taxon>Embryophyta</taxon>
        <taxon>Tracheophyta</taxon>
        <taxon>Spermatophyta</taxon>
        <taxon>Magnoliopsida</taxon>
        <taxon>Liliopsida</taxon>
        <taxon>Poales</taxon>
        <taxon>Poaceae</taxon>
        <taxon>BOP clade</taxon>
        <taxon>Oryzoideae</taxon>
        <taxon>Oryzeae</taxon>
        <taxon>Oryzinae</taxon>
        <taxon>Oryza</taxon>
    </lineage>
</organism>
<dbReference type="AlphaFoldDB" id="A0A0E0F0N1"/>
<reference evidence="1" key="2">
    <citation type="submission" date="2018-05" db="EMBL/GenBank/DDBJ databases">
        <title>OmerRS3 (Oryza meridionalis Reference Sequence Version 3).</title>
        <authorList>
            <person name="Zhang J."/>
            <person name="Kudrna D."/>
            <person name="Lee S."/>
            <person name="Talag J."/>
            <person name="Welchert J."/>
            <person name="Wing R.A."/>
        </authorList>
    </citation>
    <scope>NUCLEOTIDE SEQUENCE [LARGE SCALE GENOMIC DNA]</scope>
    <source>
        <strain evidence="1">cv. OR44</strain>
    </source>
</reference>